<feature type="compositionally biased region" description="Low complexity" evidence="4">
    <location>
        <begin position="325"/>
        <end position="341"/>
    </location>
</feature>
<evidence type="ECO:0000313" key="7">
    <source>
        <dbReference type="Proteomes" id="UP001501265"/>
    </source>
</evidence>
<dbReference type="Proteomes" id="UP001501265">
    <property type="component" value="Unassembled WGS sequence"/>
</dbReference>
<dbReference type="PANTHER" id="PTHR43884">
    <property type="entry name" value="ACYL-COA DEHYDROGENASE"/>
    <property type="match status" value="1"/>
</dbReference>
<keyword evidence="2" id="KW-0274">FAD</keyword>
<feature type="region of interest" description="Disordered" evidence="4">
    <location>
        <begin position="319"/>
        <end position="341"/>
    </location>
</feature>
<organism evidence="6 7">
    <name type="scientific">Streptomyces ziwulingensis</name>
    <dbReference type="NCBI Taxonomy" id="1045501"/>
    <lineage>
        <taxon>Bacteria</taxon>
        <taxon>Bacillati</taxon>
        <taxon>Actinomycetota</taxon>
        <taxon>Actinomycetes</taxon>
        <taxon>Kitasatosporales</taxon>
        <taxon>Streptomycetaceae</taxon>
        <taxon>Streptomyces</taxon>
    </lineage>
</organism>
<feature type="domain" description="Acyl-CoA dehydrogenase/oxidase C-terminal" evidence="5">
    <location>
        <begin position="183"/>
        <end position="299"/>
    </location>
</feature>
<dbReference type="SUPFAM" id="SSF47203">
    <property type="entry name" value="Acyl-CoA dehydrogenase C-terminal domain-like"/>
    <property type="match status" value="1"/>
</dbReference>
<accession>A0ABP9CHU5</accession>
<comment type="caution">
    <text evidence="6">The sequence shown here is derived from an EMBL/GenBank/DDBJ whole genome shotgun (WGS) entry which is preliminary data.</text>
</comment>
<evidence type="ECO:0000256" key="2">
    <source>
        <dbReference type="ARBA" id="ARBA00022827"/>
    </source>
</evidence>
<evidence type="ECO:0000259" key="5">
    <source>
        <dbReference type="Pfam" id="PF00441"/>
    </source>
</evidence>
<keyword evidence="1" id="KW-0285">Flavoprotein</keyword>
<dbReference type="InterPro" id="IPR009075">
    <property type="entry name" value="AcylCo_DH/oxidase_C"/>
</dbReference>
<evidence type="ECO:0000256" key="1">
    <source>
        <dbReference type="ARBA" id="ARBA00022630"/>
    </source>
</evidence>
<dbReference type="PANTHER" id="PTHR43884:SF20">
    <property type="entry name" value="ACYL-COA DEHYDROGENASE FADE28"/>
    <property type="match status" value="1"/>
</dbReference>
<name>A0ABP9CHU5_9ACTN</name>
<dbReference type="Pfam" id="PF00441">
    <property type="entry name" value="Acyl-CoA_dh_1"/>
    <property type="match status" value="1"/>
</dbReference>
<reference evidence="7" key="1">
    <citation type="journal article" date="2019" name="Int. J. Syst. Evol. Microbiol.">
        <title>The Global Catalogue of Microorganisms (GCM) 10K type strain sequencing project: providing services to taxonomists for standard genome sequencing and annotation.</title>
        <authorList>
            <consortium name="The Broad Institute Genomics Platform"/>
            <consortium name="The Broad Institute Genome Sequencing Center for Infectious Disease"/>
            <person name="Wu L."/>
            <person name="Ma J."/>
        </authorList>
    </citation>
    <scope>NUCLEOTIDE SEQUENCE [LARGE SCALE GENOMIC DNA]</scope>
    <source>
        <strain evidence="7">JCM 18081</strain>
    </source>
</reference>
<evidence type="ECO:0000313" key="6">
    <source>
        <dbReference type="EMBL" id="GAA4810838.1"/>
    </source>
</evidence>
<evidence type="ECO:0000256" key="4">
    <source>
        <dbReference type="SAM" id="MobiDB-lite"/>
    </source>
</evidence>
<sequence length="341" mass="35740">MEPEEFSLVRGALRSFATRYRVGSADEIAPRTRAAAQEALDELGLADLRRASPPAATAQECALLAEEHGGQPLTTSLLGTALLAPELLRLLGAPATTARPTIALARDLRFPGPHPAPLVAWDGDGADHALAVDPEGIVRHVVPGPPAPTADPLRGVRAVPGGGASVGRLTPEARRHWQAYALVMVSAELVGAARSFVELSVGHARERRQYGRRIGSFQAVQHLLADATVLVEACASATRYAAWCLDHEPPGRALTAARVAKAEVNTSAVEAVYAGMQVFGGIAQTWEHVAHLYLRRVLVGATVLATTTDLLTALAVPDPEVPAGTRTPDTAAALAAPEATR</sequence>
<gene>
    <name evidence="6" type="ORF">GCM10023220_47020</name>
</gene>
<dbReference type="Gene3D" id="1.20.140.10">
    <property type="entry name" value="Butyryl-CoA Dehydrogenase, subunit A, domain 3"/>
    <property type="match status" value="1"/>
</dbReference>
<keyword evidence="3" id="KW-0560">Oxidoreductase</keyword>
<protein>
    <recommendedName>
        <fullName evidence="5">Acyl-CoA dehydrogenase/oxidase C-terminal domain-containing protein</fullName>
    </recommendedName>
</protein>
<keyword evidence="7" id="KW-1185">Reference proteome</keyword>
<dbReference type="EMBL" id="BAABIG010000052">
    <property type="protein sequence ID" value="GAA4810838.1"/>
    <property type="molecule type" value="Genomic_DNA"/>
</dbReference>
<evidence type="ECO:0000256" key="3">
    <source>
        <dbReference type="ARBA" id="ARBA00023002"/>
    </source>
</evidence>
<dbReference type="RefSeq" id="WP_345622045.1">
    <property type="nucleotide sequence ID" value="NZ_BAABIG010000052.1"/>
</dbReference>
<dbReference type="InterPro" id="IPR036250">
    <property type="entry name" value="AcylCo_DH-like_C"/>
</dbReference>
<proteinExistence type="predicted"/>